<protein>
    <recommendedName>
        <fullName evidence="2">Fe2OG dioxygenase domain-containing protein</fullName>
    </recommendedName>
</protein>
<dbReference type="InterPro" id="IPR027443">
    <property type="entry name" value="IPNS-like_sf"/>
</dbReference>
<dbReference type="Pfam" id="PF03171">
    <property type="entry name" value="2OG-FeII_Oxy"/>
    <property type="match status" value="1"/>
</dbReference>
<feature type="domain" description="Fe2OG dioxygenase" evidence="2">
    <location>
        <begin position="328"/>
        <end position="435"/>
    </location>
</feature>
<proteinExistence type="inferred from homology"/>
<dbReference type="Gene3D" id="2.60.120.330">
    <property type="entry name" value="B-lactam Antibiotic, Isopenicillin N Synthase, Chain"/>
    <property type="match status" value="1"/>
</dbReference>
<dbReference type="InterPro" id="IPR050231">
    <property type="entry name" value="Iron_ascorbate_oxido_reductase"/>
</dbReference>
<dbReference type="PROSITE" id="PS51471">
    <property type="entry name" value="FE2OG_OXY"/>
    <property type="match status" value="1"/>
</dbReference>
<accession>A0A816EXF5</accession>
<dbReference type="Proteomes" id="UP000663828">
    <property type="component" value="Unassembled WGS sequence"/>
</dbReference>
<evidence type="ECO:0000256" key="1">
    <source>
        <dbReference type="RuleBase" id="RU003682"/>
    </source>
</evidence>
<dbReference type="Pfam" id="PF14226">
    <property type="entry name" value="DIOX_N"/>
    <property type="match status" value="1"/>
</dbReference>
<dbReference type="AlphaFoldDB" id="A0A816EXF5"/>
<dbReference type="GO" id="GO:0046872">
    <property type="term" value="F:metal ion binding"/>
    <property type="evidence" value="ECO:0007669"/>
    <property type="project" value="UniProtKB-KW"/>
</dbReference>
<reference evidence="3" key="1">
    <citation type="submission" date="2021-02" db="EMBL/GenBank/DDBJ databases">
        <authorList>
            <person name="Nowell W R."/>
        </authorList>
    </citation>
    <scope>NUCLEOTIDE SEQUENCE</scope>
</reference>
<dbReference type="SUPFAM" id="SSF51197">
    <property type="entry name" value="Clavaminate synthase-like"/>
    <property type="match status" value="1"/>
</dbReference>
<evidence type="ECO:0000313" key="4">
    <source>
        <dbReference type="Proteomes" id="UP000663828"/>
    </source>
</evidence>
<keyword evidence="1" id="KW-0408">Iron</keyword>
<dbReference type="PANTHER" id="PTHR47990">
    <property type="entry name" value="2-OXOGLUTARATE (2OG) AND FE(II)-DEPENDENT OXYGENASE SUPERFAMILY PROTEIN-RELATED"/>
    <property type="match status" value="1"/>
</dbReference>
<evidence type="ECO:0000259" key="2">
    <source>
        <dbReference type="PROSITE" id="PS51471"/>
    </source>
</evidence>
<evidence type="ECO:0000313" key="3">
    <source>
        <dbReference type="EMBL" id="CAF1654995.1"/>
    </source>
</evidence>
<dbReference type="Pfam" id="PF19292">
    <property type="entry name" value="KPBB_C"/>
    <property type="match status" value="1"/>
</dbReference>
<dbReference type="InterPro" id="IPR005123">
    <property type="entry name" value="Oxoglu/Fe-dep_dioxygenase_dom"/>
</dbReference>
<dbReference type="InterPro" id="IPR045583">
    <property type="entry name" value="KPBA/B_C"/>
</dbReference>
<dbReference type="GO" id="GO:0016491">
    <property type="term" value="F:oxidoreductase activity"/>
    <property type="evidence" value="ECO:0007669"/>
    <property type="project" value="UniProtKB-KW"/>
</dbReference>
<name>A0A816EXF5_ADIRI</name>
<dbReference type="InterPro" id="IPR044861">
    <property type="entry name" value="IPNS-like_FE2OG_OXY"/>
</dbReference>
<dbReference type="InterPro" id="IPR026992">
    <property type="entry name" value="DIOX_N"/>
</dbReference>
<keyword evidence="1" id="KW-0560">Oxidoreductase</keyword>
<gene>
    <name evidence="3" type="ORF">XAT740_LOCUS55740</name>
</gene>
<organism evidence="3 4">
    <name type="scientific">Adineta ricciae</name>
    <name type="common">Rotifer</name>
    <dbReference type="NCBI Taxonomy" id="249248"/>
    <lineage>
        <taxon>Eukaryota</taxon>
        <taxon>Metazoa</taxon>
        <taxon>Spiralia</taxon>
        <taxon>Gnathifera</taxon>
        <taxon>Rotifera</taxon>
        <taxon>Eurotatoria</taxon>
        <taxon>Bdelloidea</taxon>
        <taxon>Adinetida</taxon>
        <taxon>Adinetidae</taxon>
        <taxon>Adineta</taxon>
    </lineage>
</organism>
<sequence>KRQMDGALSRVPVHFYEHVWSILERTPGGIKLCGILLPQQPTLSDMTDYELNFSLKIEEMLSLIADPAYRCLVVEMFEAVNVLLNRNEELRFFRPLDVDYLISEAVKLFVQQTTSKNPYPDFYNLPITLVGGSTGYMIRVIINYLFNASAQPSDAPDPNLMVEEFLYAFKEMGFAYVINHQIPHSIITDVFAQHRRFHALPLEEKNKIRLNQWHRGYLPMASYQVKSESKSKGVLVEDTTAVVKAPNQSESFIVNHEHFEGPANLKEEELYNRYLQGPNQWPQGMPEFREAVLAYYHRLEKLALELTKVFFAASNADFNRFAPHFQRPSIGLRMLHYPPQPTPVPEGVFGSAPHCDHGFLTILAQDDVGGLDVKTPTGEWISAPNMVSSNGETALLINLGDSASKWTNDCLRATPHRVINRSGRDRYSIVFFWDPQLDFPIDTHDLGTQWCPADKTPNYEPQTYGQHLRKLLSHNYSELYKTIDGAQKPND</sequence>
<keyword evidence="1" id="KW-0479">Metal-binding</keyword>
<comment type="similarity">
    <text evidence="1">Belongs to the iron/ascorbate-dependent oxidoreductase family.</text>
</comment>
<feature type="non-terminal residue" evidence="3">
    <location>
        <position position="491"/>
    </location>
</feature>
<dbReference type="EMBL" id="CAJNOR010010583">
    <property type="protein sequence ID" value="CAF1654995.1"/>
    <property type="molecule type" value="Genomic_DNA"/>
</dbReference>
<keyword evidence="4" id="KW-1185">Reference proteome</keyword>
<comment type="caution">
    <text evidence="3">The sequence shown here is derived from an EMBL/GenBank/DDBJ whole genome shotgun (WGS) entry which is preliminary data.</text>
</comment>